<reference evidence="2" key="1">
    <citation type="journal article" date="2023" name="bioRxiv">
        <title>Scaffold-level genome assemblies of two parasitoid biocontrol wasps reveal the parthenogenesis mechanism and an associated novel virus.</title>
        <authorList>
            <person name="Inwood S."/>
            <person name="Skelly J."/>
            <person name="Guhlin J."/>
            <person name="Harrop T."/>
            <person name="Goldson S."/>
            <person name="Dearden P."/>
        </authorList>
    </citation>
    <scope>NUCLEOTIDE SEQUENCE</scope>
    <source>
        <strain evidence="2">Irish</strain>
        <tissue evidence="2">Whole body</tissue>
    </source>
</reference>
<feature type="compositionally biased region" description="Basic and acidic residues" evidence="1">
    <location>
        <begin position="1"/>
        <end position="16"/>
    </location>
</feature>
<keyword evidence="3" id="KW-1185">Reference proteome</keyword>
<protein>
    <submittedName>
        <fullName evidence="2">Uncharacterized protein</fullName>
    </submittedName>
</protein>
<feature type="region of interest" description="Disordered" evidence="1">
    <location>
        <begin position="103"/>
        <end position="143"/>
    </location>
</feature>
<feature type="region of interest" description="Disordered" evidence="1">
    <location>
        <begin position="1"/>
        <end position="40"/>
    </location>
</feature>
<evidence type="ECO:0000256" key="1">
    <source>
        <dbReference type="SAM" id="MobiDB-lite"/>
    </source>
</evidence>
<dbReference type="EMBL" id="JAQQBS010000001">
    <property type="protein sequence ID" value="KAK0177118.1"/>
    <property type="molecule type" value="Genomic_DNA"/>
</dbReference>
<accession>A0AA39FWT2</accession>
<gene>
    <name evidence="2" type="ORF">PV328_001197</name>
</gene>
<name>A0AA39FWT2_9HYME</name>
<reference evidence="2" key="2">
    <citation type="submission" date="2023-03" db="EMBL/GenBank/DDBJ databases">
        <authorList>
            <person name="Inwood S.N."/>
            <person name="Skelly J.G."/>
            <person name="Guhlin J."/>
            <person name="Harrop T.W.R."/>
            <person name="Goldson S.G."/>
            <person name="Dearden P.K."/>
        </authorList>
    </citation>
    <scope>NUCLEOTIDE SEQUENCE</scope>
    <source>
        <strain evidence="2">Irish</strain>
        <tissue evidence="2">Whole body</tissue>
    </source>
</reference>
<dbReference type="AlphaFoldDB" id="A0AA39FWT2"/>
<comment type="caution">
    <text evidence="2">The sequence shown here is derived from an EMBL/GenBank/DDBJ whole genome shotgun (WGS) entry which is preliminary data.</text>
</comment>
<evidence type="ECO:0000313" key="2">
    <source>
        <dbReference type="EMBL" id="KAK0177118.1"/>
    </source>
</evidence>
<dbReference type="Proteomes" id="UP001168990">
    <property type="component" value="Unassembled WGS sequence"/>
</dbReference>
<feature type="compositionally biased region" description="Polar residues" evidence="1">
    <location>
        <begin position="18"/>
        <end position="27"/>
    </location>
</feature>
<feature type="compositionally biased region" description="Acidic residues" evidence="1">
    <location>
        <begin position="103"/>
        <end position="138"/>
    </location>
</feature>
<evidence type="ECO:0000313" key="3">
    <source>
        <dbReference type="Proteomes" id="UP001168990"/>
    </source>
</evidence>
<organism evidence="2 3">
    <name type="scientific">Microctonus aethiopoides</name>
    <dbReference type="NCBI Taxonomy" id="144406"/>
    <lineage>
        <taxon>Eukaryota</taxon>
        <taxon>Metazoa</taxon>
        <taxon>Ecdysozoa</taxon>
        <taxon>Arthropoda</taxon>
        <taxon>Hexapoda</taxon>
        <taxon>Insecta</taxon>
        <taxon>Pterygota</taxon>
        <taxon>Neoptera</taxon>
        <taxon>Endopterygota</taxon>
        <taxon>Hymenoptera</taxon>
        <taxon>Apocrita</taxon>
        <taxon>Ichneumonoidea</taxon>
        <taxon>Braconidae</taxon>
        <taxon>Euphorinae</taxon>
        <taxon>Microctonus</taxon>
    </lineage>
</organism>
<proteinExistence type="predicted"/>
<sequence length="205" mass="23869">MSSEWTDHSEMSHLESAETPSENNIRNNEMDESSDSEDERHLEGNILTNAGMEVNDILKIYWLRRINSENDHRPFNVNYYPPLAPIETEMEWIIIYNEDENINDNNIIDDDDNTIDITDDDDDDDDDDDADNVDDDNDDTIHIDDIDDDIIDIAADDDDDDDDTDDDDQEMRALFIQNWIAMMNDEESGFHSIDDDVDDDDVFYN</sequence>